<accession>A0A369UI48</accession>
<organism evidence="3 4">
    <name type="scientific">Dyella tabacisoli</name>
    <dbReference type="NCBI Taxonomy" id="2282381"/>
    <lineage>
        <taxon>Bacteria</taxon>
        <taxon>Pseudomonadati</taxon>
        <taxon>Pseudomonadota</taxon>
        <taxon>Gammaproteobacteria</taxon>
        <taxon>Lysobacterales</taxon>
        <taxon>Rhodanobacteraceae</taxon>
        <taxon>Dyella</taxon>
    </lineage>
</organism>
<reference evidence="3 4" key="1">
    <citation type="submission" date="2018-07" db="EMBL/GenBank/DDBJ databases">
        <title>Dyella tabacisoli L4-6T, whole genome shotgun sequence.</title>
        <authorList>
            <person name="Zhou X.-K."/>
            <person name="Li W.-J."/>
            <person name="Duan Y.-Q."/>
        </authorList>
    </citation>
    <scope>NUCLEOTIDE SEQUENCE [LARGE SCALE GENOMIC DNA]</scope>
    <source>
        <strain evidence="3 4">L4-6</strain>
    </source>
</reference>
<keyword evidence="3" id="KW-0378">Hydrolase</keyword>
<feature type="transmembrane region" description="Helical" evidence="1">
    <location>
        <begin position="264"/>
        <end position="281"/>
    </location>
</feature>
<dbReference type="EMBL" id="QQAH01000020">
    <property type="protein sequence ID" value="RDD80167.1"/>
    <property type="molecule type" value="Genomic_DNA"/>
</dbReference>
<dbReference type="GO" id="GO:0004175">
    <property type="term" value="F:endopeptidase activity"/>
    <property type="evidence" value="ECO:0007669"/>
    <property type="project" value="UniProtKB-ARBA"/>
</dbReference>
<comment type="caution">
    <text evidence="3">The sequence shown here is derived from an EMBL/GenBank/DDBJ whole genome shotgun (WGS) entry which is preliminary data.</text>
</comment>
<keyword evidence="3" id="KW-0645">Protease</keyword>
<evidence type="ECO:0000256" key="1">
    <source>
        <dbReference type="SAM" id="Phobius"/>
    </source>
</evidence>
<keyword evidence="4" id="KW-1185">Reference proteome</keyword>
<evidence type="ECO:0000313" key="4">
    <source>
        <dbReference type="Proteomes" id="UP000253782"/>
    </source>
</evidence>
<gene>
    <name evidence="3" type="ORF">DVJ77_18670</name>
</gene>
<dbReference type="Pfam" id="PF02517">
    <property type="entry name" value="Rce1-like"/>
    <property type="match status" value="1"/>
</dbReference>
<keyword evidence="1" id="KW-0812">Transmembrane</keyword>
<feature type="transmembrane region" description="Helical" evidence="1">
    <location>
        <begin position="192"/>
        <end position="216"/>
    </location>
</feature>
<keyword evidence="3" id="KW-0482">Metalloprotease</keyword>
<evidence type="ECO:0000313" key="3">
    <source>
        <dbReference type="EMBL" id="RDD80167.1"/>
    </source>
</evidence>
<dbReference type="InterPro" id="IPR003675">
    <property type="entry name" value="Rce1/LyrA-like_dom"/>
</dbReference>
<dbReference type="PANTHER" id="PTHR39430:SF1">
    <property type="entry name" value="PROTEASE"/>
    <property type="match status" value="1"/>
</dbReference>
<proteinExistence type="predicted"/>
<dbReference type="PANTHER" id="PTHR39430">
    <property type="entry name" value="MEMBRANE-ASSOCIATED PROTEASE-RELATED"/>
    <property type="match status" value="1"/>
</dbReference>
<sequence>MKVIATKQVSRLRGALHVVAFAAAVLGTFIAVSTLLRVFGVHFHSSGPEEYPVSIVGTFILALIVLAATALMSRLEHVSVLDYGLRDRSAFRRAVMGAATGFLAIAALVLGLWGTGSLTLHVVAQPVSSAVLYAVIWAAGYGLVALAEEMLFRGYPLATLSRVIGAQGAAIVTSLVFGLLHLGNSGESRIAAINGVLLALVFAASVYRTGSLWWAIGFHAAWNWGESWLFGAADSGILAAGRLLEATPRGNDWLSGGTAGPEGSVGMIVVIAMAALSLYGMRRRLQDTAK</sequence>
<feature type="transmembrane region" description="Helical" evidence="1">
    <location>
        <begin position="51"/>
        <end position="73"/>
    </location>
</feature>
<evidence type="ECO:0000259" key="2">
    <source>
        <dbReference type="Pfam" id="PF02517"/>
    </source>
</evidence>
<dbReference type="GO" id="GO:0008237">
    <property type="term" value="F:metallopeptidase activity"/>
    <property type="evidence" value="ECO:0007669"/>
    <property type="project" value="UniProtKB-KW"/>
</dbReference>
<keyword evidence="1" id="KW-0472">Membrane</keyword>
<feature type="transmembrane region" description="Helical" evidence="1">
    <location>
        <begin position="12"/>
        <end position="39"/>
    </location>
</feature>
<dbReference type="AlphaFoldDB" id="A0A369UI48"/>
<keyword evidence="1" id="KW-1133">Transmembrane helix</keyword>
<feature type="domain" description="CAAX prenyl protease 2/Lysostaphin resistance protein A-like" evidence="2">
    <location>
        <begin position="134"/>
        <end position="224"/>
    </location>
</feature>
<feature type="transmembrane region" description="Helical" evidence="1">
    <location>
        <begin position="94"/>
        <end position="115"/>
    </location>
</feature>
<dbReference type="OrthoDB" id="193898at2"/>
<protein>
    <submittedName>
        <fullName evidence="3">CPBP family intramembrane metalloprotease</fullName>
    </submittedName>
</protein>
<dbReference type="GO" id="GO:0006508">
    <property type="term" value="P:proteolysis"/>
    <property type="evidence" value="ECO:0007669"/>
    <property type="project" value="UniProtKB-KW"/>
</dbReference>
<feature type="transmembrane region" description="Helical" evidence="1">
    <location>
        <begin position="127"/>
        <end position="147"/>
    </location>
</feature>
<dbReference type="GO" id="GO:0080120">
    <property type="term" value="P:CAAX-box protein maturation"/>
    <property type="evidence" value="ECO:0007669"/>
    <property type="project" value="UniProtKB-ARBA"/>
</dbReference>
<name>A0A369UI48_9GAMM</name>
<feature type="transmembrane region" description="Helical" evidence="1">
    <location>
        <begin position="228"/>
        <end position="244"/>
    </location>
</feature>
<dbReference type="RefSeq" id="WP_114847045.1">
    <property type="nucleotide sequence ID" value="NZ_JBHSPE010000010.1"/>
</dbReference>
<dbReference type="Proteomes" id="UP000253782">
    <property type="component" value="Unassembled WGS sequence"/>
</dbReference>
<feature type="transmembrane region" description="Helical" evidence="1">
    <location>
        <begin position="159"/>
        <end position="180"/>
    </location>
</feature>